<gene>
    <name evidence="7" type="ORF">ANE_LOCUS12630</name>
</gene>
<evidence type="ECO:0000259" key="6">
    <source>
        <dbReference type="SMART" id="SM00847"/>
    </source>
</evidence>
<feature type="domain" description="Helicase-associated" evidence="6">
    <location>
        <begin position="271"/>
        <end position="345"/>
    </location>
</feature>
<reference evidence="7" key="1">
    <citation type="submission" date="2019-07" db="EMBL/GenBank/DDBJ databases">
        <authorList>
            <person name="Dittberner H."/>
        </authorList>
    </citation>
    <scope>NUCLEOTIDE SEQUENCE [LARGE SCALE GENOMIC DNA]</scope>
</reference>
<dbReference type="GO" id="GO:0071013">
    <property type="term" value="C:catalytic step 2 spliceosome"/>
    <property type="evidence" value="ECO:0007669"/>
    <property type="project" value="TreeGrafter"/>
</dbReference>
<protein>
    <recommendedName>
        <fullName evidence="1">RNA helicase</fullName>
        <ecNumber evidence="1">3.6.4.13</ecNumber>
    </recommendedName>
</protein>
<dbReference type="Proteomes" id="UP000489600">
    <property type="component" value="Unassembled WGS sequence"/>
</dbReference>
<dbReference type="EMBL" id="CABITT030000004">
    <property type="protein sequence ID" value="VVB02186.1"/>
    <property type="molecule type" value="Genomic_DNA"/>
</dbReference>
<keyword evidence="2" id="KW-0547">Nucleotide-binding</keyword>
<evidence type="ECO:0000256" key="5">
    <source>
        <dbReference type="SAM" id="MobiDB-lite"/>
    </source>
</evidence>
<evidence type="ECO:0000256" key="2">
    <source>
        <dbReference type="ARBA" id="ARBA00022741"/>
    </source>
</evidence>
<evidence type="ECO:0000256" key="3">
    <source>
        <dbReference type="ARBA" id="ARBA00022840"/>
    </source>
</evidence>
<proteinExistence type="predicted"/>
<dbReference type="EC" id="3.6.4.13" evidence="1"/>
<dbReference type="OrthoDB" id="10253254at2759"/>
<evidence type="ECO:0000256" key="1">
    <source>
        <dbReference type="ARBA" id="ARBA00012552"/>
    </source>
</evidence>
<comment type="caution">
    <text evidence="7">The sequence shown here is derived from an EMBL/GenBank/DDBJ whole genome shotgun (WGS) entry which is preliminary data.</text>
</comment>
<organism evidence="7 8">
    <name type="scientific">Arabis nemorensis</name>
    <dbReference type="NCBI Taxonomy" id="586526"/>
    <lineage>
        <taxon>Eukaryota</taxon>
        <taxon>Viridiplantae</taxon>
        <taxon>Streptophyta</taxon>
        <taxon>Embryophyta</taxon>
        <taxon>Tracheophyta</taxon>
        <taxon>Spermatophyta</taxon>
        <taxon>Magnoliopsida</taxon>
        <taxon>eudicotyledons</taxon>
        <taxon>Gunneridae</taxon>
        <taxon>Pentapetalae</taxon>
        <taxon>rosids</taxon>
        <taxon>malvids</taxon>
        <taxon>Brassicales</taxon>
        <taxon>Brassicaceae</taxon>
        <taxon>Arabideae</taxon>
        <taxon>Arabis</taxon>
    </lineage>
</organism>
<dbReference type="Gene3D" id="1.20.120.1080">
    <property type="match status" value="1"/>
</dbReference>
<dbReference type="GO" id="GO:0003724">
    <property type="term" value="F:RNA helicase activity"/>
    <property type="evidence" value="ECO:0007669"/>
    <property type="project" value="UniProtKB-EC"/>
</dbReference>
<dbReference type="PANTHER" id="PTHR18934">
    <property type="entry name" value="ATP-DEPENDENT RNA HELICASE"/>
    <property type="match status" value="1"/>
</dbReference>
<evidence type="ECO:0000313" key="8">
    <source>
        <dbReference type="Proteomes" id="UP000489600"/>
    </source>
</evidence>
<keyword evidence="3" id="KW-0067">ATP-binding</keyword>
<accession>A0A565BKP9</accession>
<feature type="compositionally biased region" description="Basic and acidic residues" evidence="5">
    <location>
        <begin position="30"/>
        <end position="69"/>
    </location>
</feature>
<dbReference type="AlphaFoldDB" id="A0A565BKP9"/>
<dbReference type="SUPFAM" id="SSF52540">
    <property type="entry name" value="P-loop containing nucleoside triphosphate hydrolases"/>
    <property type="match status" value="1"/>
</dbReference>
<comment type="catalytic activity">
    <reaction evidence="4">
        <text>ATP + H2O = ADP + phosphate + H(+)</text>
        <dbReference type="Rhea" id="RHEA:13065"/>
        <dbReference type="ChEBI" id="CHEBI:15377"/>
        <dbReference type="ChEBI" id="CHEBI:15378"/>
        <dbReference type="ChEBI" id="CHEBI:30616"/>
        <dbReference type="ChEBI" id="CHEBI:43474"/>
        <dbReference type="ChEBI" id="CHEBI:456216"/>
        <dbReference type="EC" id="3.6.4.13"/>
    </reaction>
</comment>
<feature type="region of interest" description="Disordered" evidence="5">
    <location>
        <begin position="14"/>
        <end position="69"/>
    </location>
</feature>
<dbReference type="InterPro" id="IPR027417">
    <property type="entry name" value="P-loop_NTPase"/>
</dbReference>
<dbReference type="GO" id="GO:0005524">
    <property type="term" value="F:ATP binding"/>
    <property type="evidence" value="ECO:0007669"/>
    <property type="project" value="UniProtKB-KW"/>
</dbReference>
<dbReference type="InterPro" id="IPR007502">
    <property type="entry name" value="Helicase-assoc_dom"/>
</dbReference>
<evidence type="ECO:0000313" key="7">
    <source>
        <dbReference type="EMBL" id="VVB02186.1"/>
    </source>
</evidence>
<dbReference type="GO" id="GO:0003723">
    <property type="term" value="F:RNA binding"/>
    <property type="evidence" value="ECO:0007669"/>
    <property type="project" value="TreeGrafter"/>
</dbReference>
<feature type="compositionally biased region" description="Acidic residues" evidence="5">
    <location>
        <begin position="20"/>
        <end position="29"/>
    </location>
</feature>
<dbReference type="SMART" id="SM00847">
    <property type="entry name" value="HA2"/>
    <property type="match status" value="1"/>
</dbReference>
<dbReference type="Pfam" id="PF04408">
    <property type="entry name" value="WHD_HA2"/>
    <property type="match status" value="1"/>
</dbReference>
<sequence>MQVVIVREYKRNVRRKVSEGEDDGTESEEDRLRDQRGKEELEQHLRERDAARTKKLTEPNMSKKEQEEVVRRDIAVEKGDMESLRKLSRQEYLKKREQKKLEELKMPDAYDQEGGVDQDNRFGVSVQRYRDMDSTEKMNPFAEQEAWEDHQIGKARLKFGAKNKPFSDNYGFVFEDQIDFIKASVLAGDNYEDEMHAKPSQDFTGKSVLDMLQEERKYLPIYSYRDQLLQAVKDHQVILYFITAWTNLASVVLALKSLGIHNPPPSEALIKALELLFALGALNQLGELTKAGRRMAEFPLDPMLSKMIVVSDKYKCSDEIISIATEEWIISNSEASPNGAHTSRIWLISVLTSKECMRQVTELKPEWIIEIAPHSYQLKDVEDATSKKMPKTGGRAAL</sequence>
<keyword evidence="8" id="KW-1185">Reference proteome</keyword>
<name>A0A565BKP9_9BRAS</name>
<dbReference type="PANTHER" id="PTHR18934:SF83">
    <property type="entry name" value="PRE-MRNA-SPLICING FACTOR ATP-DEPENDENT RNA HELICASE DHX16"/>
    <property type="match status" value="1"/>
</dbReference>
<evidence type="ECO:0000256" key="4">
    <source>
        <dbReference type="ARBA" id="ARBA00047984"/>
    </source>
</evidence>
<dbReference type="InterPro" id="IPR048333">
    <property type="entry name" value="HA2_WH"/>
</dbReference>